<dbReference type="EMBL" id="CP002659">
    <property type="protein sequence ID" value="AEC02643.1"/>
    <property type="molecule type" value="Genomic_DNA"/>
</dbReference>
<dbReference type="Proteomes" id="UP000007939">
    <property type="component" value="Chromosome"/>
</dbReference>
<sequence>MHECTASFVSLPSFICEKEQIWKKSRSYQPIRFPDSIPGAFFPDQALIG</sequence>
<evidence type="ECO:0000313" key="2">
    <source>
        <dbReference type="Proteomes" id="UP000007939"/>
    </source>
</evidence>
<dbReference type="KEGG" id="scc:Spico_1439"/>
<organism evidence="1 2">
    <name type="scientific">Parasphaerochaeta coccoides (strain ATCC BAA-1237 / DSM 17374 / SPN1)</name>
    <name type="common">Sphaerochaeta coccoides</name>
    <dbReference type="NCBI Taxonomy" id="760011"/>
    <lineage>
        <taxon>Bacteria</taxon>
        <taxon>Pseudomonadati</taxon>
        <taxon>Spirochaetota</taxon>
        <taxon>Spirochaetia</taxon>
        <taxon>Spirochaetales</taxon>
        <taxon>Sphaerochaetaceae</taxon>
        <taxon>Parasphaerochaeta</taxon>
    </lineage>
</organism>
<dbReference type="HOGENOM" id="CLU_3140782_0_0_12"/>
<accession>F4GI45</accession>
<reference evidence="1 2" key="2">
    <citation type="journal article" date="2012" name="Stand. Genomic Sci.">
        <title>Complete genome sequence of the termite hindgut bacterium Spirochaeta coccoides type strain (SPN1(T)), reclassification in the genus Sphaerochaeta as Sphaerochaeta coccoides comb. nov. and emendations of the family Spirochaetaceae and the genus Sphaerochaeta.</title>
        <authorList>
            <person name="Abt B."/>
            <person name="Han C."/>
            <person name="Scheuner C."/>
            <person name="Lu M."/>
            <person name="Lapidus A."/>
            <person name="Nolan M."/>
            <person name="Lucas S."/>
            <person name="Hammon N."/>
            <person name="Deshpande S."/>
            <person name="Cheng J.F."/>
            <person name="Tapia R."/>
            <person name="Goodwin L.A."/>
            <person name="Pitluck S."/>
            <person name="Liolios K."/>
            <person name="Pagani I."/>
            <person name="Ivanova N."/>
            <person name="Mavromatis K."/>
            <person name="Mikhailova N."/>
            <person name="Huntemann M."/>
            <person name="Pati A."/>
            <person name="Chen A."/>
            <person name="Palaniappan K."/>
            <person name="Land M."/>
            <person name="Hauser L."/>
            <person name="Brambilla E.M."/>
            <person name="Rohde M."/>
            <person name="Spring S."/>
            <person name="Gronow S."/>
            <person name="Goker M."/>
            <person name="Woyke T."/>
            <person name="Bristow J."/>
            <person name="Eisen J.A."/>
            <person name="Markowitz V."/>
            <person name="Hugenholtz P."/>
            <person name="Kyrpides N.C."/>
            <person name="Klenk H.P."/>
            <person name="Detter J.C."/>
        </authorList>
    </citation>
    <scope>NUCLEOTIDE SEQUENCE [LARGE SCALE GENOMIC DNA]</scope>
    <source>
        <strain evidence="2">ATCC BAA-1237 / DSM 17374 / SPN1</strain>
    </source>
</reference>
<protein>
    <submittedName>
        <fullName evidence="1">Uncharacterized protein</fullName>
    </submittedName>
</protein>
<dbReference type="AlphaFoldDB" id="F4GI45"/>
<reference evidence="2" key="1">
    <citation type="submission" date="2011-04" db="EMBL/GenBank/DDBJ databases">
        <title>The complete genome of Spirochaeta coccoides DSM 17374.</title>
        <authorList>
            <person name="Lucas S."/>
            <person name="Copeland A."/>
            <person name="Lapidus A."/>
            <person name="Bruce D."/>
            <person name="Goodwin L."/>
            <person name="Pitluck S."/>
            <person name="Peters L."/>
            <person name="Kyrpides N."/>
            <person name="Mavromatis K."/>
            <person name="Pagani I."/>
            <person name="Ivanova N."/>
            <person name="Ovchinnikova G."/>
            <person name="Lu M."/>
            <person name="Detter J.C."/>
            <person name="Tapia R."/>
            <person name="Han C."/>
            <person name="Land M."/>
            <person name="Hauser L."/>
            <person name="Markowitz V."/>
            <person name="Cheng J.-F."/>
            <person name="Hugenholtz P."/>
            <person name="Woyke T."/>
            <person name="Wu D."/>
            <person name="Spring S."/>
            <person name="Schroeder M."/>
            <person name="Brambilla E."/>
            <person name="Klenk H.-P."/>
            <person name="Eisen J.A."/>
        </authorList>
    </citation>
    <scope>NUCLEOTIDE SEQUENCE [LARGE SCALE GENOMIC DNA]</scope>
    <source>
        <strain evidence="2">ATCC BAA-1237 / DSM 17374 / SPN1</strain>
    </source>
</reference>
<gene>
    <name evidence="1" type="ordered locus">Spico_1439</name>
</gene>
<proteinExistence type="predicted"/>
<name>F4GI45_PARC1</name>
<evidence type="ECO:0000313" key="1">
    <source>
        <dbReference type="EMBL" id="AEC02643.1"/>
    </source>
</evidence>
<keyword evidence="2" id="KW-1185">Reference proteome</keyword>